<gene>
    <name evidence="2" type="ORF">AVDCRST_MAG76-3092</name>
</gene>
<evidence type="ECO:0000256" key="1">
    <source>
        <dbReference type="SAM" id="MobiDB-lite"/>
    </source>
</evidence>
<dbReference type="AlphaFoldDB" id="A0A6J4IYH0"/>
<protein>
    <submittedName>
        <fullName evidence="2">Uncharacterized protein</fullName>
    </submittedName>
</protein>
<feature type="non-terminal residue" evidence="2">
    <location>
        <position position="144"/>
    </location>
</feature>
<accession>A0A6J4IYH0</accession>
<feature type="compositionally biased region" description="Low complexity" evidence="1">
    <location>
        <begin position="124"/>
        <end position="133"/>
    </location>
</feature>
<dbReference type="EMBL" id="CADCSZ010000182">
    <property type="protein sequence ID" value="CAA9265553.1"/>
    <property type="molecule type" value="Genomic_DNA"/>
</dbReference>
<organism evidence="2">
    <name type="scientific">uncultured Acidimicrobiales bacterium</name>
    <dbReference type="NCBI Taxonomy" id="310071"/>
    <lineage>
        <taxon>Bacteria</taxon>
        <taxon>Bacillati</taxon>
        <taxon>Actinomycetota</taxon>
        <taxon>Acidimicrobiia</taxon>
        <taxon>Acidimicrobiales</taxon>
        <taxon>environmental samples</taxon>
    </lineage>
</organism>
<name>A0A6J4IYH0_9ACTN</name>
<evidence type="ECO:0000313" key="2">
    <source>
        <dbReference type="EMBL" id="CAA9265553.1"/>
    </source>
</evidence>
<reference evidence="2" key="1">
    <citation type="submission" date="2020-02" db="EMBL/GenBank/DDBJ databases">
        <authorList>
            <person name="Meier V. D."/>
        </authorList>
    </citation>
    <scope>NUCLEOTIDE SEQUENCE</scope>
    <source>
        <strain evidence="2">AVDCRST_MAG76</strain>
    </source>
</reference>
<feature type="region of interest" description="Disordered" evidence="1">
    <location>
        <begin position="1"/>
        <end position="144"/>
    </location>
</feature>
<feature type="non-terminal residue" evidence="2">
    <location>
        <position position="1"/>
    </location>
</feature>
<proteinExistence type="predicted"/>
<feature type="compositionally biased region" description="Basic residues" evidence="1">
    <location>
        <begin position="1"/>
        <end position="11"/>
    </location>
</feature>
<sequence>AAHRAGCRRRPAPGQRHGGDPGRAGGGGDRRPQRPPLPGGVGGARARPRDLAVRAPGRCGGRPRPRASPLHPGPPGASRSRPSALVGSHHAPRRDPRRPHHHLTGRHPGGEGRRRLRGRGAERPGGAEARPGVGRPGPSPRRRL</sequence>
<feature type="compositionally biased region" description="Basic residues" evidence="1">
    <location>
        <begin position="90"/>
        <end position="105"/>
    </location>
</feature>